<name>A0A151MQA0_ALLMI</name>
<accession>A0A151MQA0</accession>
<comment type="caution">
    <text evidence="1">The sequence shown here is derived from an EMBL/GenBank/DDBJ whole genome shotgun (WGS) entry which is preliminary data.</text>
</comment>
<organism evidence="1 2">
    <name type="scientific">Alligator mississippiensis</name>
    <name type="common">American alligator</name>
    <dbReference type="NCBI Taxonomy" id="8496"/>
    <lineage>
        <taxon>Eukaryota</taxon>
        <taxon>Metazoa</taxon>
        <taxon>Chordata</taxon>
        <taxon>Craniata</taxon>
        <taxon>Vertebrata</taxon>
        <taxon>Euteleostomi</taxon>
        <taxon>Archelosauria</taxon>
        <taxon>Archosauria</taxon>
        <taxon>Crocodylia</taxon>
        <taxon>Alligatoridae</taxon>
        <taxon>Alligatorinae</taxon>
        <taxon>Alligator</taxon>
    </lineage>
</organism>
<evidence type="ECO:0000313" key="1">
    <source>
        <dbReference type="EMBL" id="KYO26715.1"/>
    </source>
</evidence>
<sequence>MQPAAMTPPDVLGQNLQALTQILNAQQQMMEWQQDWLWQSLTTFRMPKMMQEDDPKAYIEAFERYAILRGLDKGYWASQLGAPGKAQAAYQGLPHDKAHDYDWIKTAILYQLEINLEHYRRLFRAKKGPEEK</sequence>
<dbReference type="PANTHER" id="PTHR46888:SF1">
    <property type="entry name" value="RIBONUCLEASE H"/>
    <property type="match status" value="1"/>
</dbReference>
<dbReference type="PANTHER" id="PTHR46888">
    <property type="entry name" value="ZINC KNUCKLE DOMAINCONTAINING PROTEIN-RELATED"/>
    <property type="match status" value="1"/>
</dbReference>
<dbReference type="EMBL" id="AKHW03005461">
    <property type="protein sequence ID" value="KYO26715.1"/>
    <property type="molecule type" value="Genomic_DNA"/>
</dbReference>
<protein>
    <submittedName>
        <fullName evidence="1">Uncharacterized protein</fullName>
    </submittedName>
</protein>
<dbReference type="AlphaFoldDB" id="A0A151MQA0"/>
<dbReference type="Proteomes" id="UP000050525">
    <property type="component" value="Unassembled WGS sequence"/>
</dbReference>
<reference evidence="1 2" key="1">
    <citation type="journal article" date="2012" name="Genome Biol.">
        <title>Sequencing three crocodilian genomes to illuminate the evolution of archosaurs and amniotes.</title>
        <authorList>
            <person name="St John J.A."/>
            <person name="Braun E.L."/>
            <person name="Isberg S.R."/>
            <person name="Miles L.G."/>
            <person name="Chong A.Y."/>
            <person name="Gongora J."/>
            <person name="Dalzell P."/>
            <person name="Moran C."/>
            <person name="Bed'hom B."/>
            <person name="Abzhanov A."/>
            <person name="Burgess S.C."/>
            <person name="Cooksey A.M."/>
            <person name="Castoe T.A."/>
            <person name="Crawford N.G."/>
            <person name="Densmore L.D."/>
            <person name="Drew J.C."/>
            <person name="Edwards S.V."/>
            <person name="Faircloth B.C."/>
            <person name="Fujita M.K."/>
            <person name="Greenwold M.J."/>
            <person name="Hoffmann F.G."/>
            <person name="Howard J.M."/>
            <person name="Iguchi T."/>
            <person name="Janes D.E."/>
            <person name="Khan S.Y."/>
            <person name="Kohno S."/>
            <person name="de Koning A.J."/>
            <person name="Lance S.L."/>
            <person name="McCarthy F.M."/>
            <person name="McCormack J.E."/>
            <person name="Merchant M.E."/>
            <person name="Peterson D.G."/>
            <person name="Pollock D.D."/>
            <person name="Pourmand N."/>
            <person name="Raney B.J."/>
            <person name="Roessler K.A."/>
            <person name="Sanford J.R."/>
            <person name="Sawyer R.H."/>
            <person name="Schmidt C.J."/>
            <person name="Triplett E.W."/>
            <person name="Tuberville T.D."/>
            <person name="Venegas-Anaya M."/>
            <person name="Howard J.T."/>
            <person name="Jarvis E.D."/>
            <person name="Guillette L.J.Jr."/>
            <person name="Glenn T.C."/>
            <person name="Green R.E."/>
            <person name="Ray D.A."/>
        </authorList>
    </citation>
    <scope>NUCLEOTIDE SEQUENCE [LARGE SCALE GENOMIC DNA]</scope>
    <source>
        <strain evidence="1">KSC_2009_1</strain>
    </source>
</reference>
<keyword evidence="2" id="KW-1185">Reference proteome</keyword>
<gene>
    <name evidence="1" type="ORF">Y1Q_0019186</name>
</gene>
<evidence type="ECO:0000313" key="2">
    <source>
        <dbReference type="Proteomes" id="UP000050525"/>
    </source>
</evidence>
<proteinExistence type="predicted"/>